<name>A0A2T3NHT4_9GAMM</name>
<dbReference type="PROSITE" id="PS00105">
    <property type="entry name" value="AA_TRANSFER_CLASS_1"/>
    <property type="match status" value="1"/>
</dbReference>
<evidence type="ECO:0000256" key="5">
    <source>
        <dbReference type="ARBA" id="ARBA00022898"/>
    </source>
</evidence>
<dbReference type="Gene3D" id="3.90.1150.10">
    <property type="entry name" value="Aspartate Aminotransferase, domain 1"/>
    <property type="match status" value="1"/>
</dbReference>
<dbReference type="PANTHER" id="PTHR46383:SF1">
    <property type="entry name" value="ASPARTATE AMINOTRANSFERASE"/>
    <property type="match status" value="1"/>
</dbReference>
<dbReference type="EMBL" id="PYMB01000002">
    <property type="protein sequence ID" value="PSW14587.1"/>
    <property type="molecule type" value="Genomic_DNA"/>
</dbReference>
<dbReference type="OrthoDB" id="9803354at2"/>
<dbReference type="Gene3D" id="3.40.640.10">
    <property type="entry name" value="Type I PLP-dependent aspartate aminotransferase-like (Major domain)"/>
    <property type="match status" value="1"/>
</dbReference>
<keyword evidence="4 6" id="KW-0808">Transferase</keyword>
<dbReference type="InterPro" id="IPR015424">
    <property type="entry name" value="PyrdxlP-dep_Trfase"/>
</dbReference>
<organism evidence="8 9">
    <name type="scientific">Photobacterium rosenbergii</name>
    <dbReference type="NCBI Taxonomy" id="294936"/>
    <lineage>
        <taxon>Bacteria</taxon>
        <taxon>Pseudomonadati</taxon>
        <taxon>Pseudomonadota</taxon>
        <taxon>Gammaproteobacteria</taxon>
        <taxon>Vibrionales</taxon>
        <taxon>Vibrionaceae</taxon>
        <taxon>Photobacterium</taxon>
    </lineage>
</organism>
<keyword evidence="5" id="KW-0663">Pyridoxal phosphate</keyword>
<dbReference type="GO" id="GO:0006531">
    <property type="term" value="P:aspartate metabolic process"/>
    <property type="evidence" value="ECO:0007669"/>
    <property type="project" value="UniProtKB-UniRule"/>
</dbReference>
<dbReference type="InterPro" id="IPR004838">
    <property type="entry name" value="NHTrfase_class1_PyrdxlP-BS"/>
</dbReference>
<comment type="cofactor">
    <cofactor evidence="1 6">
        <name>pyridoxal 5'-phosphate</name>
        <dbReference type="ChEBI" id="CHEBI:597326"/>
    </cofactor>
</comment>
<reference evidence="8 9" key="1">
    <citation type="submission" date="2018-03" db="EMBL/GenBank/DDBJ databases">
        <title>Whole genome sequencing of Histamine producing bacteria.</title>
        <authorList>
            <person name="Butler K."/>
        </authorList>
    </citation>
    <scope>NUCLEOTIDE SEQUENCE [LARGE SCALE GENOMIC DNA]</scope>
    <source>
        <strain evidence="8 9">DSM 19138</strain>
    </source>
</reference>
<feature type="domain" description="Aminotransferase class I/classII large" evidence="7">
    <location>
        <begin position="194"/>
        <end position="512"/>
    </location>
</feature>
<gene>
    <name evidence="8" type="ORF">C9J01_09190</name>
</gene>
<dbReference type="CDD" id="cd00609">
    <property type="entry name" value="AAT_like"/>
    <property type="match status" value="1"/>
</dbReference>
<dbReference type="EC" id="2.6.1.-" evidence="6"/>
<dbReference type="GO" id="GO:0047688">
    <property type="term" value="F:aspartate 4-decarboxylase activity"/>
    <property type="evidence" value="ECO:0007669"/>
    <property type="project" value="UniProtKB-UniRule"/>
</dbReference>
<dbReference type="InterPro" id="IPR015421">
    <property type="entry name" value="PyrdxlP-dep_Trfase_major"/>
</dbReference>
<dbReference type="Proteomes" id="UP000241346">
    <property type="component" value="Unassembled WGS sequence"/>
</dbReference>
<dbReference type="InterPro" id="IPR015422">
    <property type="entry name" value="PyrdxlP-dep_Trfase_small"/>
</dbReference>
<dbReference type="InterPro" id="IPR004839">
    <property type="entry name" value="Aminotransferase_I/II_large"/>
</dbReference>
<dbReference type="InterPro" id="IPR050596">
    <property type="entry name" value="AspAT/PAT-like"/>
</dbReference>
<comment type="caution">
    <text evidence="8">The sequence shown here is derived from an EMBL/GenBank/DDBJ whole genome shotgun (WGS) entry which is preliminary data.</text>
</comment>
<dbReference type="InterPro" id="IPR022518">
    <property type="entry name" value="Aspartate_4-decarboxylase"/>
</dbReference>
<comment type="similarity">
    <text evidence="2 6">Belongs to the class-I pyridoxal-phosphate-dependent aminotransferase family.</text>
</comment>
<protein>
    <recommendedName>
        <fullName evidence="6">Aminotransferase</fullName>
        <ecNumber evidence="6">2.6.1.-</ecNumber>
    </recommendedName>
</protein>
<dbReference type="SUPFAM" id="SSF53383">
    <property type="entry name" value="PLP-dependent transferases"/>
    <property type="match status" value="1"/>
</dbReference>
<evidence type="ECO:0000256" key="6">
    <source>
        <dbReference type="RuleBase" id="RU000481"/>
    </source>
</evidence>
<evidence type="ECO:0000256" key="4">
    <source>
        <dbReference type="ARBA" id="ARBA00022679"/>
    </source>
</evidence>
<dbReference type="NCBIfam" id="TIGR03801">
    <property type="entry name" value="asp_4_decarbox"/>
    <property type="match status" value="1"/>
</dbReference>
<accession>A0A2T3NHT4</accession>
<evidence type="ECO:0000256" key="3">
    <source>
        <dbReference type="ARBA" id="ARBA00022576"/>
    </source>
</evidence>
<evidence type="ECO:0000256" key="1">
    <source>
        <dbReference type="ARBA" id="ARBA00001933"/>
    </source>
</evidence>
<proteinExistence type="inferred from homology"/>
<dbReference type="GO" id="GO:0008483">
    <property type="term" value="F:transaminase activity"/>
    <property type="evidence" value="ECO:0007669"/>
    <property type="project" value="UniProtKB-KW"/>
</dbReference>
<dbReference type="PANTHER" id="PTHR46383">
    <property type="entry name" value="ASPARTATE AMINOTRANSFERASE"/>
    <property type="match status" value="1"/>
</dbReference>
<evidence type="ECO:0000313" key="8">
    <source>
        <dbReference type="EMBL" id="PSW14587.1"/>
    </source>
</evidence>
<dbReference type="GO" id="GO:0030170">
    <property type="term" value="F:pyridoxal phosphate binding"/>
    <property type="evidence" value="ECO:0007669"/>
    <property type="project" value="InterPro"/>
</dbReference>
<dbReference type="NCBIfam" id="NF006755">
    <property type="entry name" value="PRK09275.1"/>
    <property type="match status" value="1"/>
</dbReference>
<dbReference type="Gene3D" id="1.10.20.110">
    <property type="match status" value="1"/>
</dbReference>
<dbReference type="Pfam" id="PF00155">
    <property type="entry name" value="Aminotran_1_2"/>
    <property type="match status" value="1"/>
</dbReference>
<dbReference type="RefSeq" id="WP_107297826.1">
    <property type="nucleotide sequence ID" value="NZ_JAHVIB010000013.1"/>
</dbReference>
<evidence type="ECO:0000256" key="2">
    <source>
        <dbReference type="ARBA" id="ARBA00007441"/>
    </source>
</evidence>
<keyword evidence="3 6" id="KW-0032">Aminotransferase</keyword>
<evidence type="ECO:0000259" key="7">
    <source>
        <dbReference type="Pfam" id="PF00155"/>
    </source>
</evidence>
<evidence type="ECO:0000313" key="9">
    <source>
        <dbReference type="Proteomes" id="UP000241346"/>
    </source>
</evidence>
<sequence>MTTETNTIDFSKFANLSPFELKDKLIEVAQTVPDRALLDAGRGNPNFLATLPRRAFLRLGDFALEESERTYSYLNGGFGGIPDGVGIVERFDTFAKQNANAEGVKFLQKALSYTKDRLGIDKQVFLNELVNAFLGCNYPVPDRMLTNIEQVVKQYIGQEMYGNIPMSHDFDLFATEGGTASMTYSFQSMFNNGLLKKGDKIALITPIFTPYLEIPELAEYELEIVELRLDEETWQLPDAEIAKLEDTNIKLLCVVNPANPASVKMSDETLDKIATLIDTKRKDLFIITDDVYGTFADDFVSLFAKCPYNTLCVYSFSKYFGATGWRLGVIGIQHNNVFDDALQNQSEEQKLLLDDRYKTLTPEPRTIKFIDRMVAESRGVALNHTAGLSLPQQVQMALFSLACLMDAEETYKDACKNIIRQRYNTLYKNMGVEMEKDVNRVDYYTLLDLDVLGAKMYGQEFVDWFKGNNKGKDFLFRLAHETGVILLPGKGFDVVHGSVRVSLANLTHHEYELIGRETRKVLDEYYNDFITATQA</sequence>
<dbReference type="AlphaFoldDB" id="A0A2T3NHT4"/>